<dbReference type="HOGENOM" id="CLU_166068_0_0_9"/>
<gene>
    <name evidence="2" type="ORF">LVISKB_0029</name>
</gene>
<protein>
    <submittedName>
        <fullName evidence="2">Uncharacterized protein</fullName>
    </submittedName>
</protein>
<evidence type="ECO:0000256" key="1">
    <source>
        <dbReference type="SAM" id="MobiDB-lite"/>
    </source>
</evidence>
<sequence>MWKFISNLFGRLVYNGIRGIVTNKREIRGKHMKKRTRGITGIALGLVAGGLLFSQVPQNRSTVTDSVVKPASGQTAVQLTDTTGKGHVAVKTQTTTSQAGKTVSRETTTMTGRQPQDVNK</sequence>
<accession>M5AA49</accession>
<name>M5AA49_LEVBR</name>
<feature type="region of interest" description="Disordered" evidence="1">
    <location>
        <begin position="92"/>
        <end position="120"/>
    </location>
</feature>
<dbReference type="EMBL" id="AP012167">
    <property type="protein sequence ID" value="BAN05664.1"/>
    <property type="molecule type" value="Genomic_DNA"/>
</dbReference>
<organism evidence="2 3">
    <name type="scientific">Levilactobacillus brevis KB290</name>
    <dbReference type="NCBI Taxonomy" id="1001583"/>
    <lineage>
        <taxon>Bacteria</taxon>
        <taxon>Bacillati</taxon>
        <taxon>Bacillota</taxon>
        <taxon>Bacilli</taxon>
        <taxon>Lactobacillales</taxon>
        <taxon>Lactobacillaceae</taxon>
        <taxon>Levilactobacillus</taxon>
    </lineage>
</organism>
<dbReference type="Proteomes" id="UP000012042">
    <property type="component" value="Chromosome"/>
</dbReference>
<evidence type="ECO:0000313" key="2">
    <source>
        <dbReference type="EMBL" id="BAN05664.1"/>
    </source>
</evidence>
<proteinExistence type="predicted"/>
<dbReference type="PATRIC" id="fig|1001583.3.peg.27"/>
<evidence type="ECO:0000313" key="3">
    <source>
        <dbReference type="Proteomes" id="UP000012042"/>
    </source>
</evidence>
<dbReference type="AlphaFoldDB" id="M5AA49"/>
<reference evidence="2 3" key="1">
    <citation type="journal article" date="2013" name="PLoS ONE">
        <title>Genomic Analysis by Deep Sequencing of the Probiotic Lactobacillus brevis KB290 Harboring Nine Plasmids Reveals Genomic Stability.</title>
        <authorList>
            <person name="Fukao M."/>
            <person name="Oshima K."/>
            <person name="Morita H."/>
            <person name="Toh H."/>
            <person name="Suda W."/>
            <person name="Kim S.W."/>
            <person name="Suzuki S."/>
            <person name="Yakabe T."/>
            <person name="Hattori M."/>
            <person name="Yajima N."/>
        </authorList>
    </citation>
    <scope>NUCLEOTIDE SEQUENCE [LARGE SCALE GENOMIC DNA]</scope>
    <source>
        <strain evidence="2 3">KB290</strain>
    </source>
</reference>
<dbReference type="KEGG" id="lbk:LVISKB_0029"/>